<keyword evidence="7" id="KW-0057">Aromatic amino acid biosynthesis</keyword>
<evidence type="ECO:0000256" key="3">
    <source>
        <dbReference type="ARBA" id="ARBA00012362"/>
    </source>
</evidence>
<dbReference type="InterPro" id="IPR013785">
    <property type="entry name" value="Aldolase_TIM"/>
</dbReference>
<dbReference type="EC" id="4.1.1.48" evidence="3"/>
<evidence type="ECO:0000259" key="9">
    <source>
        <dbReference type="Pfam" id="PF00218"/>
    </source>
</evidence>
<dbReference type="SUPFAM" id="SSF51366">
    <property type="entry name" value="Ribulose-phoshate binding barrel"/>
    <property type="match status" value="1"/>
</dbReference>
<dbReference type="GO" id="GO:0004640">
    <property type="term" value="F:phosphoribosylanthranilate isomerase activity"/>
    <property type="evidence" value="ECO:0007669"/>
    <property type="project" value="TreeGrafter"/>
</dbReference>
<dbReference type="GO" id="GO:0000162">
    <property type="term" value="P:L-tryptophan biosynthetic process"/>
    <property type="evidence" value="ECO:0007669"/>
    <property type="project" value="UniProtKB-KW"/>
</dbReference>
<dbReference type="Gene3D" id="3.20.20.70">
    <property type="entry name" value="Aldolase class I"/>
    <property type="match status" value="1"/>
</dbReference>
<feature type="domain" description="Indole-3-glycerol phosphate synthase" evidence="9">
    <location>
        <begin position="4"/>
        <end position="241"/>
    </location>
</feature>
<dbReference type="EMBL" id="CP006868">
    <property type="protein sequence ID" value="UXD21588.1"/>
    <property type="molecule type" value="Genomic_DNA"/>
</dbReference>
<protein>
    <recommendedName>
        <fullName evidence="3">indole-3-glycerol-phosphate synthase</fullName>
        <ecNumber evidence="3">4.1.1.48</ecNumber>
    </recommendedName>
</protein>
<dbReference type="Proteomes" id="UP001063698">
    <property type="component" value="Chromosome"/>
</dbReference>
<dbReference type="GO" id="GO:0004425">
    <property type="term" value="F:indole-3-glycerol-phosphate synthase activity"/>
    <property type="evidence" value="ECO:0007669"/>
    <property type="project" value="UniProtKB-EC"/>
</dbReference>
<comment type="pathway">
    <text evidence="2">Amino-acid biosynthesis; L-tryptophan biosynthesis; L-tryptophan from chorismate: step 4/5.</text>
</comment>
<evidence type="ECO:0000256" key="1">
    <source>
        <dbReference type="ARBA" id="ARBA00001633"/>
    </source>
</evidence>
<proteinExistence type="predicted"/>
<evidence type="ECO:0000256" key="8">
    <source>
        <dbReference type="ARBA" id="ARBA00023239"/>
    </source>
</evidence>
<evidence type="ECO:0000256" key="4">
    <source>
        <dbReference type="ARBA" id="ARBA00022605"/>
    </source>
</evidence>
<dbReference type="InterPro" id="IPR013798">
    <property type="entry name" value="Indole-3-glycerol_P_synth_dom"/>
</dbReference>
<comment type="catalytic activity">
    <reaction evidence="1">
        <text>1-(2-carboxyphenylamino)-1-deoxy-D-ribulose 5-phosphate + H(+) = (1S,2R)-1-C-(indol-3-yl)glycerol 3-phosphate + CO2 + H2O</text>
        <dbReference type="Rhea" id="RHEA:23476"/>
        <dbReference type="ChEBI" id="CHEBI:15377"/>
        <dbReference type="ChEBI" id="CHEBI:15378"/>
        <dbReference type="ChEBI" id="CHEBI:16526"/>
        <dbReference type="ChEBI" id="CHEBI:58613"/>
        <dbReference type="ChEBI" id="CHEBI:58866"/>
        <dbReference type="EC" id="4.1.1.48"/>
    </reaction>
</comment>
<evidence type="ECO:0000256" key="6">
    <source>
        <dbReference type="ARBA" id="ARBA00022822"/>
    </source>
</evidence>
<evidence type="ECO:0000313" key="10">
    <source>
        <dbReference type="EMBL" id="UXD21588.1"/>
    </source>
</evidence>
<dbReference type="Pfam" id="PF00218">
    <property type="entry name" value="IGPS"/>
    <property type="match status" value="1"/>
</dbReference>
<keyword evidence="6" id="KW-0822">Tryptophan biosynthesis</keyword>
<evidence type="ECO:0000313" key="11">
    <source>
        <dbReference type="Proteomes" id="UP001063698"/>
    </source>
</evidence>
<evidence type="ECO:0000256" key="7">
    <source>
        <dbReference type="ARBA" id="ARBA00023141"/>
    </source>
</evidence>
<dbReference type="KEGG" id="ipc:IPA_05685"/>
<keyword evidence="11" id="KW-1185">Reference proteome</keyword>
<sequence length="257" mass="28749">MILKKIIERTEERVKEERRSLLLPKREKGIVDFRASLERGAFSIIAEFKPSSPSGVRARWKLEEYIPRVSPCASAISVLTEPYWFKGSYLNLKKISLLTDRPLLFKDFVIDEIQVEAAYSFGADAVLLMYDVLGEDELRYLAKLVKAKGLQTLVEVSSPEDALSFDGAAYVDVLGINSRDFKTLKVDINRIARGGRVIEKSFPLAESGLKTSRDAFKVGAWGFRGALVGTSLMESPDPRTKCLHLKASGTEGLFWLP</sequence>
<dbReference type="PANTHER" id="PTHR22854">
    <property type="entry name" value="TRYPTOPHAN BIOSYNTHESIS PROTEIN"/>
    <property type="match status" value="1"/>
</dbReference>
<name>A0A977PK56_9CREN</name>
<dbReference type="InterPro" id="IPR045186">
    <property type="entry name" value="Indole-3-glycerol_P_synth"/>
</dbReference>
<dbReference type="CDD" id="cd00331">
    <property type="entry name" value="IGPS"/>
    <property type="match status" value="1"/>
</dbReference>
<dbReference type="AlphaFoldDB" id="A0A977PK56"/>
<evidence type="ECO:0000256" key="5">
    <source>
        <dbReference type="ARBA" id="ARBA00022793"/>
    </source>
</evidence>
<keyword evidence="4" id="KW-0028">Amino-acid biosynthesis</keyword>
<dbReference type="InterPro" id="IPR011060">
    <property type="entry name" value="RibuloseP-bd_barrel"/>
</dbReference>
<reference evidence="10" key="1">
    <citation type="submission" date="2013-11" db="EMBL/GenBank/DDBJ databases">
        <title>Comparative genomics of Ignicoccus.</title>
        <authorList>
            <person name="Podar M."/>
        </authorList>
    </citation>
    <scope>NUCLEOTIDE SEQUENCE</scope>
    <source>
        <strain evidence="10">DSM 13166</strain>
    </source>
</reference>
<gene>
    <name evidence="10" type="ORF">IPA_05685</name>
</gene>
<keyword evidence="8" id="KW-0456">Lyase</keyword>
<organism evidence="10 11">
    <name type="scientific">Ignicoccus pacificus DSM 13166</name>
    <dbReference type="NCBI Taxonomy" id="940294"/>
    <lineage>
        <taxon>Archaea</taxon>
        <taxon>Thermoproteota</taxon>
        <taxon>Thermoprotei</taxon>
        <taxon>Desulfurococcales</taxon>
        <taxon>Desulfurococcaceae</taxon>
        <taxon>Ignicoccus</taxon>
    </lineage>
</organism>
<accession>A0A977PK56</accession>
<dbReference type="PANTHER" id="PTHR22854:SF2">
    <property type="entry name" value="INDOLE-3-GLYCEROL-PHOSPHATE SYNTHASE"/>
    <property type="match status" value="1"/>
</dbReference>
<evidence type="ECO:0000256" key="2">
    <source>
        <dbReference type="ARBA" id="ARBA00004696"/>
    </source>
</evidence>
<keyword evidence="5" id="KW-0210">Decarboxylase</keyword>